<dbReference type="AlphaFoldDB" id="R4U4I2"/>
<keyword evidence="3" id="KW-1185">Reference proteome</keyword>
<dbReference type="RefSeq" id="WP_016339299.1">
    <property type="nucleotide sequence ID" value="NC_021280.1"/>
</dbReference>
<dbReference type="KEGG" id="scr:SCHRY_v1c09050"/>
<protein>
    <submittedName>
        <fullName evidence="2">Uncharacterized protein</fullName>
    </submittedName>
</protein>
<dbReference type="EMBL" id="CP005077">
    <property type="protein sequence ID" value="AGM25478.1"/>
    <property type="molecule type" value="Genomic_DNA"/>
</dbReference>
<dbReference type="PATRIC" id="fig|1276227.3.peg.912"/>
<gene>
    <name evidence="2" type="ORF">SCHRY_v1c09050</name>
</gene>
<dbReference type="STRING" id="1276227.SCHRY_v1c09050"/>
<evidence type="ECO:0000256" key="1">
    <source>
        <dbReference type="SAM" id="Coils"/>
    </source>
</evidence>
<reference evidence="2 3" key="1">
    <citation type="journal article" date="2013" name="Genome Biol. Evol.">
        <title>Complete genomes of two dipteran-associated spiroplasmas provided insights into the origin, dynamics, and impacts of viral invasion in spiroplasma.</title>
        <authorList>
            <person name="Ku C."/>
            <person name="Lo W.S."/>
            <person name="Chen L.L."/>
            <person name="Kuo C.H."/>
        </authorList>
    </citation>
    <scope>NUCLEOTIDE SEQUENCE [LARGE SCALE GENOMIC DNA]</scope>
    <source>
        <strain evidence="2 3">DF-1</strain>
    </source>
</reference>
<proteinExistence type="predicted"/>
<dbReference type="HOGENOM" id="CLU_1958192_0_0_14"/>
<evidence type="ECO:0000313" key="2">
    <source>
        <dbReference type="EMBL" id="AGM25478.1"/>
    </source>
</evidence>
<feature type="coiled-coil region" evidence="1">
    <location>
        <begin position="98"/>
        <end position="127"/>
    </location>
</feature>
<organism evidence="2 3">
    <name type="scientific">Spiroplasma chrysopicola DF-1</name>
    <dbReference type="NCBI Taxonomy" id="1276227"/>
    <lineage>
        <taxon>Bacteria</taxon>
        <taxon>Bacillati</taxon>
        <taxon>Mycoplasmatota</taxon>
        <taxon>Mollicutes</taxon>
        <taxon>Entomoplasmatales</taxon>
        <taxon>Spiroplasmataceae</taxon>
        <taxon>Spiroplasma</taxon>
    </lineage>
</organism>
<sequence length="128" mass="15031">MGIKSLLGGETNYKAINKHYQKEYKKLAEKQKFISESDSIYFKRLELVGPENFVKSLLDSVGPKYYELEEKSIKDFLSRYPDAIPPEYNPYYIQPEINQDSSKDLEALKIEKEILEMKLKLKELENSK</sequence>
<dbReference type="OrthoDB" id="9847471at2"/>
<dbReference type="Proteomes" id="UP000013964">
    <property type="component" value="Chromosome"/>
</dbReference>
<name>R4U4I2_9MOLU</name>
<keyword evidence="1" id="KW-0175">Coiled coil</keyword>
<evidence type="ECO:0000313" key="3">
    <source>
        <dbReference type="Proteomes" id="UP000013964"/>
    </source>
</evidence>
<accession>R4U4I2</accession>